<keyword evidence="3" id="KW-0255">Endonuclease</keyword>
<keyword evidence="3" id="KW-0540">Nuclease</keyword>
<dbReference type="GO" id="GO:0000287">
    <property type="term" value="F:magnesium ion binding"/>
    <property type="evidence" value="ECO:0007669"/>
    <property type="project" value="InterPro"/>
</dbReference>
<feature type="domain" description="BsuBI/PstI restriction endonuclease HTH" evidence="2">
    <location>
        <begin position="2"/>
        <end position="139"/>
    </location>
</feature>
<dbReference type="Pfam" id="PF06616">
    <property type="entry name" value="BsuBI_PstI_RE"/>
    <property type="match status" value="1"/>
</dbReference>
<dbReference type="AlphaFoldDB" id="A0A549T6Y8"/>
<accession>A0A549T6Y8</accession>
<dbReference type="InterPro" id="IPR041454">
    <property type="entry name" value="BsuBI/PstI_N"/>
</dbReference>
<protein>
    <submittedName>
        <fullName evidence="3">Restriction endonuclease</fullName>
    </submittedName>
</protein>
<gene>
    <name evidence="3" type="ORF">FM996_02195</name>
</gene>
<evidence type="ECO:0000313" key="4">
    <source>
        <dbReference type="Proteomes" id="UP000316781"/>
    </source>
</evidence>
<dbReference type="EMBL" id="VJMF01000010">
    <property type="protein sequence ID" value="TRL37606.1"/>
    <property type="molecule type" value="Genomic_DNA"/>
</dbReference>
<organism evidence="3 4">
    <name type="scientific">Methylosinus sporium</name>
    <dbReference type="NCBI Taxonomy" id="428"/>
    <lineage>
        <taxon>Bacteria</taxon>
        <taxon>Pseudomonadati</taxon>
        <taxon>Pseudomonadota</taxon>
        <taxon>Alphaproteobacteria</taxon>
        <taxon>Hyphomicrobiales</taxon>
        <taxon>Methylocystaceae</taxon>
        <taxon>Methylosinus</taxon>
    </lineage>
</organism>
<proteinExistence type="predicted"/>
<dbReference type="Pfam" id="PF17728">
    <property type="entry name" value="BsuBI_PstI_RE_N"/>
    <property type="match status" value="1"/>
</dbReference>
<dbReference type="InterPro" id="IPR041963">
    <property type="entry name" value="BsuBI/PstI_C_sf"/>
</dbReference>
<feature type="domain" description="BsuBI/PstI restriction endonuclease" evidence="1">
    <location>
        <begin position="152"/>
        <end position="304"/>
    </location>
</feature>
<dbReference type="Proteomes" id="UP000316781">
    <property type="component" value="Unassembled WGS sequence"/>
</dbReference>
<evidence type="ECO:0000259" key="1">
    <source>
        <dbReference type="Pfam" id="PF06616"/>
    </source>
</evidence>
<evidence type="ECO:0000313" key="3">
    <source>
        <dbReference type="EMBL" id="TRL37606.1"/>
    </source>
</evidence>
<comment type="caution">
    <text evidence="3">The sequence shown here is derived from an EMBL/GenBank/DDBJ whole genome shotgun (WGS) entry which is preliminary data.</text>
</comment>
<sequence>MAKVEEAQEILRTLGLPAAQQNDNAGYTLLGLCGVGPDDPWSAAKRERRTISKGIMDHMRDKFGRKIAENTRETVRRQALHQFVQAHIADYNPFEPGLPTNSPRAHYAVTDDALAAIRTFGTPKWKEAARKFVDEHGALTVLYSPEREQRKVPITLPDGQEIRLSPGKHNEVQKAIVEEFAPRFAPGSELLYMGDTAKKNLVVNEKALADLGIPITEHDKLPDVVLFDRTRGWLFLVEAVTSHGPVSPKRIVELEAMLKGCKAGFVYVSAFPDMAEFKKHAKEIAWETEVWLADVPDHLIHFNGDRFFGPRKR</sequence>
<keyword evidence="3" id="KW-0378">Hydrolase</keyword>
<dbReference type="GO" id="GO:0009036">
    <property type="term" value="F:type II site-specific deoxyribonuclease activity"/>
    <property type="evidence" value="ECO:0007669"/>
    <property type="project" value="InterPro"/>
</dbReference>
<dbReference type="Gene3D" id="1.10.10.1820">
    <property type="entry name" value="BsuBI/PstI restriction endonuclease-like"/>
    <property type="match status" value="1"/>
</dbReference>
<name>A0A549T6Y8_METSR</name>
<dbReference type="InterPro" id="IPR009528">
    <property type="entry name" value="Restrct_endonuc_II_BsuBI_C"/>
</dbReference>
<dbReference type="Gene3D" id="3.40.1350.80">
    <property type="match status" value="1"/>
</dbReference>
<evidence type="ECO:0000259" key="2">
    <source>
        <dbReference type="Pfam" id="PF17728"/>
    </source>
</evidence>
<dbReference type="InterPro" id="IPR041962">
    <property type="entry name" value="BsuBI/PstI_N_sf"/>
</dbReference>
<dbReference type="GO" id="GO:0009307">
    <property type="term" value="P:DNA restriction-modification system"/>
    <property type="evidence" value="ECO:0007669"/>
    <property type="project" value="InterPro"/>
</dbReference>
<dbReference type="GO" id="GO:0003677">
    <property type="term" value="F:DNA binding"/>
    <property type="evidence" value="ECO:0007669"/>
    <property type="project" value="InterPro"/>
</dbReference>
<reference evidence="3 4" key="1">
    <citation type="submission" date="2019-07" db="EMBL/GenBank/DDBJ databases">
        <title>Ln-dependent methylotrophs.</title>
        <authorList>
            <person name="Tani A."/>
        </authorList>
    </citation>
    <scope>NUCLEOTIDE SEQUENCE [LARGE SCALE GENOMIC DNA]</scope>
    <source>
        <strain evidence="3 4">SM89A</strain>
    </source>
</reference>